<dbReference type="SUPFAM" id="SSF51230">
    <property type="entry name" value="Single hybrid motif"/>
    <property type="match status" value="1"/>
</dbReference>
<dbReference type="InterPro" id="IPR050743">
    <property type="entry name" value="2-oxoacid_DH_E2_comp"/>
</dbReference>
<name>A0A7W5JZY7_9GAMM</name>
<dbReference type="InterPro" id="IPR001078">
    <property type="entry name" value="2-oxoacid_DH_actylTfrase"/>
</dbReference>
<evidence type="ECO:0000256" key="5">
    <source>
        <dbReference type="ARBA" id="ARBA00022823"/>
    </source>
</evidence>
<dbReference type="GO" id="GO:0005737">
    <property type="term" value="C:cytoplasm"/>
    <property type="evidence" value="ECO:0007669"/>
    <property type="project" value="TreeGrafter"/>
</dbReference>
<evidence type="ECO:0000256" key="1">
    <source>
        <dbReference type="ARBA" id="ARBA00001938"/>
    </source>
</evidence>
<keyword evidence="5 7" id="KW-0450">Lipoyl</keyword>
<feature type="domain" description="Peripheral subunit-binding (PSBD)" evidence="10">
    <location>
        <begin position="136"/>
        <end position="173"/>
    </location>
</feature>
<dbReference type="GO" id="GO:0031405">
    <property type="term" value="F:lipoic acid binding"/>
    <property type="evidence" value="ECO:0007669"/>
    <property type="project" value="TreeGrafter"/>
</dbReference>
<accession>A0A7W5JZY7</accession>
<evidence type="ECO:0000313" key="11">
    <source>
        <dbReference type="EMBL" id="MBB3329328.1"/>
    </source>
</evidence>
<dbReference type="EC" id="2.3.1.-" evidence="7"/>
<dbReference type="Pfam" id="PF02817">
    <property type="entry name" value="E3_binding"/>
    <property type="match status" value="1"/>
</dbReference>
<gene>
    <name evidence="11" type="ORF">BDK63_000164</name>
</gene>
<dbReference type="Pfam" id="PF00364">
    <property type="entry name" value="Biotin_lipoyl"/>
    <property type="match status" value="1"/>
</dbReference>
<evidence type="ECO:0000256" key="2">
    <source>
        <dbReference type="ARBA" id="ARBA00007317"/>
    </source>
</evidence>
<comment type="caution">
    <text evidence="11">The sequence shown here is derived from an EMBL/GenBank/DDBJ whole genome shotgun (WGS) entry which is preliminary data.</text>
</comment>
<comment type="subunit">
    <text evidence="3">Forms a 24-polypeptide structural core with octahedral symmetry.</text>
</comment>
<dbReference type="InterPro" id="IPR000089">
    <property type="entry name" value="Biotin_lipoyl"/>
</dbReference>
<feature type="compositionally biased region" description="Low complexity" evidence="8">
    <location>
        <begin position="128"/>
        <end position="140"/>
    </location>
</feature>
<evidence type="ECO:0000256" key="8">
    <source>
        <dbReference type="SAM" id="MobiDB-lite"/>
    </source>
</evidence>
<dbReference type="Gene3D" id="3.30.559.10">
    <property type="entry name" value="Chloramphenicol acetyltransferase-like domain"/>
    <property type="match status" value="1"/>
</dbReference>
<feature type="domain" description="Lipoyl-binding" evidence="9">
    <location>
        <begin position="1"/>
        <end position="76"/>
    </location>
</feature>
<keyword evidence="6 7" id="KW-0012">Acyltransferase</keyword>
<comment type="similarity">
    <text evidence="2 7">Belongs to the 2-oxoacid dehydrogenase family.</text>
</comment>
<keyword evidence="11" id="KW-0670">Pyruvate</keyword>
<dbReference type="Gene3D" id="2.40.50.100">
    <property type="match status" value="1"/>
</dbReference>
<keyword evidence="12" id="KW-1185">Reference proteome</keyword>
<dbReference type="PANTHER" id="PTHR43178">
    <property type="entry name" value="DIHYDROLIPOAMIDE ACETYLTRANSFERASE COMPONENT OF PYRUVATE DEHYDROGENASE COMPLEX"/>
    <property type="match status" value="1"/>
</dbReference>
<keyword evidence="4 7" id="KW-0808">Transferase</keyword>
<dbReference type="InterPro" id="IPR004167">
    <property type="entry name" value="PSBD"/>
</dbReference>
<dbReference type="InterPro" id="IPR011053">
    <property type="entry name" value="Single_hybrid_motif"/>
</dbReference>
<evidence type="ECO:0000259" key="10">
    <source>
        <dbReference type="PROSITE" id="PS51826"/>
    </source>
</evidence>
<dbReference type="PROSITE" id="PS00189">
    <property type="entry name" value="LIPOYL"/>
    <property type="match status" value="1"/>
</dbReference>
<feature type="region of interest" description="Disordered" evidence="8">
    <location>
        <begin position="95"/>
        <end position="142"/>
    </location>
</feature>
<feature type="compositionally biased region" description="Low complexity" evidence="8">
    <location>
        <begin position="95"/>
        <end position="108"/>
    </location>
</feature>
<dbReference type="CDD" id="cd06849">
    <property type="entry name" value="lipoyl_domain"/>
    <property type="match status" value="1"/>
</dbReference>
<evidence type="ECO:0000256" key="6">
    <source>
        <dbReference type="ARBA" id="ARBA00023315"/>
    </source>
</evidence>
<dbReference type="SUPFAM" id="SSF47005">
    <property type="entry name" value="Peripheral subunit-binding domain of 2-oxo acid dehydrogenase complex"/>
    <property type="match status" value="1"/>
</dbReference>
<dbReference type="PROSITE" id="PS51826">
    <property type="entry name" value="PSBD"/>
    <property type="match status" value="1"/>
</dbReference>
<dbReference type="EMBL" id="JACHZF010000001">
    <property type="protein sequence ID" value="MBB3329328.1"/>
    <property type="molecule type" value="Genomic_DNA"/>
</dbReference>
<evidence type="ECO:0000256" key="3">
    <source>
        <dbReference type="ARBA" id="ARBA00011484"/>
    </source>
</evidence>
<dbReference type="Proteomes" id="UP000553442">
    <property type="component" value="Unassembled WGS sequence"/>
</dbReference>
<proteinExistence type="inferred from homology"/>
<evidence type="ECO:0000313" key="12">
    <source>
        <dbReference type="Proteomes" id="UP000553442"/>
    </source>
</evidence>
<dbReference type="InterPro" id="IPR036625">
    <property type="entry name" value="E3-bd_dom_sf"/>
</dbReference>
<evidence type="ECO:0000256" key="7">
    <source>
        <dbReference type="RuleBase" id="RU003423"/>
    </source>
</evidence>
<dbReference type="Gene3D" id="4.10.320.10">
    <property type="entry name" value="E3-binding domain"/>
    <property type="match status" value="1"/>
</dbReference>
<dbReference type="PANTHER" id="PTHR43178:SF5">
    <property type="entry name" value="LIPOAMIDE ACYLTRANSFERASE COMPONENT OF BRANCHED-CHAIN ALPHA-KETO ACID DEHYDROGENASE COMPLEX, MITOCHONDRIAL"/>
    <property type="match status" value="1"/>
</dbReference>
<reference evidence="11 12" key="1">
    <citation type="submission" date="2020-08" db="EMBL/GenBank/DDBJ databases">
        <title>Genomic Encyclopedia of Archaeal and Bacterial Type Strains, Phase II (KMG-II): from individual species to whole genera.</title>
        <authorList>
            <person name="Goeker M."/>
        </authorList>
    </citation>
    <scope>NUCLEOTIDE SEQUENCE [LARGE SCALE GENOMIC DNA]</scope>
    <source>
        <strain evidence="11 12">5AG</strain>
    </source>
</reference>
<evidence type="ECO:0000259" key="9">
    <source>
        <dbReference type="PROSITE" id="PS50968"/>
    </source>
</evidence>
<dbReference type="InterPro" id="IPR023213">
    <property type="entry name" value="CAT-like_dom_sf"/>
</dbReference>
<dbReference type="RefSeq" id="WP_183329413.1">
    <property type="nucleotide sequence ID" value="NZ_JACHZF010000001.1"/>
</dbReference>
<protein>
    <recommendedName>
        <fullName evidence="7">Dihydrolipoamide acetyltransferase component of pyruvate dehydrogenase complex</fullName>
        <ecNumber evidence="7">2.3.1.-</ecNumber>
    </recommendedName>
</protein>
<comment type="cofactor">
    <cofactor evidence="1 7">
        <name>(R)-lipoate</name>
        <dbReference type="ChEBI" id="CHEBI:83088"/>
    </cofactor>
</comment>
<feature type="compositionally biased region" description="Pro residues" evidence="8">
    <location>
        <begin position="109"/>
        <end position="127"/>
    </location>
</feature>
<evidence type="ECO:0000256" key="4">
    <source>
        <dbReference type="ARBA" id="ARBA00022679"/>
    </source>
</evidence>
<dbReference type="SUPFAM" id="SSF52777">
    <property type="entry name" value="CoA-dependent acyltransferases"/>
    <property type="match status" value="1"/>
</dbReference>
<sequence>MSDFLMPSLGADMEAGTLVEWLVAPGDRVEKGQVIALVETAKGVIDVEVFESGVVEECYVAPATRVPVGTPLARIGSGKRVVAELPGASATPAAAAAALPPSAETAAPAAPPEPSPAPVPTPPPGPVPTSEGGRRAASPAVRRRARELGVALESLSGSGPGGAIVLRDLDEAAGRAPRSAPRGGFDPDEMRRAIAATMSRAKREIPHYYLATTLDLHAADAWLADYNRDRPPEERLLMAALFMKATARALDRYPDLNGHYGEEGFQPAERVDLGMAIHLRGGGLIAPAIANAAVLDLPVLMSRLTDLVQRARRGGLRASEVGGATATVTALGEHGVDTVYGVIHPPQVAMIGFGAPRRRPLAVDEMLAIRPTVDVSLAADHRVCDGHLGALFLNEIDAQLQHPEAL</sequence>
<dbReference type="AlphaFoldDB" id="A0A7W5JZY7"/>
<organism evidence="11 12">
    <name type="scientific">Halomonas campaniensis</name>
    <dbReference type="NCBI Taxonomy" id="213554"/>
    <lineage>
        <taxon>Bacteria</taxon>
        <taxon>Pseudomonadati</taxon>
        <taxon>Pseudomonadota</taxon>
        <taxon>Gammaproteobacteria</taxon>
        <taxon>Oceanospirillales</taxon>
        <taxon>Halomonadaceae</taxon>
        <taxon>Halomonas</taxon>
    </lineage>
</organism>
<dbReference type="PROSITE" id="PS50968">
    <property type="entry name" value="BIOTINYL_LIPOYL"/>
    <property type="match status" value="1"/>
</dbReference>
<dbReference type="GO" id="GO:0016407">
    <property type="term" value="F:acetyltransferase activity"/>
    <property type="evidence" value="ECO:0007669"/>
    <property type="project" value="TreeGrafter"/>
</dbReference>
<dbReference type="InterPro" id="IPR003016">
    <property type="entry name" value="2-oxoA_DH_lipoyl-BS"/>
</dbReference>
<dbReference type="Pfam" id="PF00198">
    <property type="entry name" value="2-oxoacid_dh"/>
    <property type="match status" value="1"/>
</dbReference>